<accession>A0ABD6ATW4</accession>
<dbReference type="Gene3D" id="1.10.150.240">
    <property type="entry name" value="Putative phosphatase, domain 2"/>
    <property type="match status" value="1"/>
</dbReference>
<sequence length="218" mass="23779">MSRFHAVLFDMDGVLVDSEPHWNRFWREEVFADAERGTPSLDEVTGRNYRESLAEIAERYGLPESVDHYAARFDEASVEVYGETVELTPGIHDLFDEIRARDLRLAIVSSAPHDWIRTVVDRFDLGPLDTVVSAEDLDGPGKPAPGIYERAAADLGVDPADCVVVEDSVAGVRAAATAGATVVRFKRSETVPAIDGVDVLAETPGDLRETVLGLLDGE</sequence>
<dbReference type="SFLD" id="SFLDG01129">
    <property type="entry name" value="C1.5:_HAD__Beta-PGM__Phosphata"/>
    <property type="match status" value="1"/>
</dbReference>
<dbReference type="InterPro" id="IPR023198">
    <property type="entry name" value="PGP-like_dom2"/>
</dbReference>
<dbReference type="PANTHER" id="PTHR43481">
    <property type="entry name" value="FRUCTOSE-1-PHOSPHATE PHOSPHATASE"/>
    <property type="match status" value="1"/>
</dbReference>
<dbReference type="Gene3D" id="3.40.50.1000">
    <property type="entry name" value="HAD superfamily/HAD-like"/>
    <property type="match status" value="1"/>
</dbReference>
<dbReference type="InterPro" id="IPR051806">
    <property type="entry name" value="HAD-like_SPP"/>
</dbReference>
<dbReference type="RefSeq" id="WP_250872806.1">
    <property type="nucleotide sequence ID" value="NZ_JALXFV010000003.1"/>
</dbReference>
<dbReference type="EMBL" id="JBHUDC010000003">
    <property type="protein sequence ID" value="MFD1512830.1"/>
    <property type="molecule type" value="Genomic_DNA"/>
</dbReference>
<dbReference type="InterPro" id="IPR036412">
    <property type="entry name" value="HAD-like_sf"/>
</dbReference>
<dbReference type="SUPFAM" id="SSF56784">
    <property type="entry name" value="HAD-like"/>
    <property type="match status" value="1"/>
</dbReference>
<reference evidence="2 3" key="1">
    <citation type="journal article" date="2019" name="Int. J. Syst. Evol. Microbiol.">
        <title>The Global Catalogue of Microorganisms (GCM) 10K type strain sequencing project: providing services to taxonomists for standard genome sequencing and annotation.</title>
        <authorList>
            <consortium name="The Broad Institute Genomics Platform"/>
            <consortium name="The Broad Institute Genome Sequencing Center for Infectious Disease"/>
            <person name="Wu L."/>
            <person name="Ma J."/>
        </authorList>
    </citation>
    <scope>NUCLEOTIDE SEQUENCE [LARGE SCALE GENOMIC DNA]</scope>
    <source>
        <strain evidence="2 3">CGMCC 1.12563</strain>
    </source>
</reference>
<dbReference type="NCBIfam" id="TIGR01509">
    <property type="entry name" value="HAD-SF-IA-v3"/>
    <property type="match status" value="1"/>
</dbReference>
<proteinExistence type="inferred from homology"/>
<dbReference type="SFLD" id="SFLDS00003">
    <property type="entry name" value="Haloacid_Dehalogenase"/>
    <property type="match status" value="1"/>
</dbReference>
<dbReference type="SFLD" id="SFLDG01135">
    <property type="entry name" value="C1.5.6:_HAD__Beta-PGM__Phospha"/>
    <property type="match status" value="1"/>
</dbReference>
<evidence type="ECO:0000313" key="2">
    <source>
        <dbReference type="EMBL" id="MFD1512830.1"/>
    </source>
</evidence>
<organism evidence="2 3">
    <name type="scientific">Halomarina rubra</name>
    <dbReference type="NCBI Taxonomy" id="2071873"/>
    <lineage>
        <taxon>Archaea</taxon>
        <taxon>Methanobacteriati</taxon>
        <taxon>Methanobacteriota</taxon>
        <taxon>Stenosarchaea group</taxon>
        <taxon>Halobacteria</taxon>
        <taxon>Halobacteriales</taxon>
        <taxon>Natronomonadaceae</taxon>
        <taxon>Halomarina</taxon>
    </lineage>
</organism>
<dbReference type="InterPro" id="IPR023214">
    <property type="entry name" value="HAD_sf"/>
</dbReference>
<dbReference type="Proteomes" id="UP001597187">
    <property type="component" value="Unassembled WGS sequence"/>
</dbReference>
<dbReference type="InterPro" id="IPR006439">
    <property type="entry name" value="HAD-SF_hydro_IA"/>
</dbReference>
<keyword evidence="3" id="KW-1185">Reference proteome</keyword>
<dbReference type="AlphaFoldDB" id="A0ABD6ATW4"/>
<dbReference type="Pfam" id="PF00702">
    <property type="entry name" value="Hydrolase"/>
    <property type="match status" value="1"/>
</dbReference>
<comment type="caution">
    <text evidence="2">The sequence shown here is derived from an EMBL/GenBank/DDBJ whole genome shotgun (WGS) entry which is preliminary data.</text>
</comment>
<protein>
    <submittedName>
        <fullName evidence="2">HAD family hydrolase</fullName>
    </submittedName>
</protein>
<gene>
    <name evidence="2" type="ORF">ACFSBT_05975</name>
</gene>
<comment type="similarity">
    <text evidence="1">Belongs to the HAD-like hydrolase superfamily.</text>
</comment>
<evidence type="ECO:0000256" key="1">
    <source>
        <dbReference type="ARBA" id="ARBA00007958"/>
    </source>
</evidence>
<evidence type="ECO:0000313" key="3">
    <source>
        <dbReference type="Proteomes" id="UP001597187"/>
    </source>
</evidence>
<keyword evidence="2" id="KW-0378">Hydrolase</keyword>
<dbReference type="PRINTS" id="PR00413">
    <property type="entry name" value="HADHALOGNASE"/>
</dbReference>
<dbReference type="PANTHER" id="PTHR43481:SF4">
    <property type="entry name" value="GLYCEROL-1-PHOSPHATE PHOSPHOHYDROLASE 1-RELATED"/>
    <property type="match status" value="1"/>
</dbReference>
<dbReference type="GO" id="GO:0016791">
    <property type="term" value="F:phosphatase activity"/>
    <property type="evidence" value="ECO:0007669"/>
    <property type="project" value="UniProtKB-ARBA"/>
</dbReference>
<name>A0ABD6ATW4_9EURY</name>